<dbReference type="Pfam" id="PF01925">
    <property type="entry name" value="TauE"/>
    <property type="match status" value="1"/>
</dbReference>
<keyword evidence="4 5" id="KW-0472">Membrane</keyword>
<evidence type="ECO:0000256" key="2">
    <source>
        <dbReference type="ARBA" id="ARBA00022692"/>
    </source>
</evidence>
<feature type="transmembrane region" description="Helical" evidence="5">
    <location>
        <begin position="223"/>
        <end position="241"/>
    </location>
</feature>
<dbReference type="GO" id="GO:0005886">
    <property type="term" value="C:plasma membrane"/>
    <property type="evidence" value="ECO:0007669"/>
    <property type="project" value="UniProtKB-SubCell"/>
</dbReference>
<evidence type="ECO:0000256" key="5">
    <source>
        <dbReference type="RuleBase" id="RU363041"/>
    </source>
</evidence>
<keyword evidence="5" id="KW-1003">Cell membrane</keyword>
<feature type="transmembrane region" description="Helical" evidence="5">
    <location>
        <begin position="7"/>
        <end position="35"/>
    </location>
</feature>
<dbReference type="PANTHER" id="PTHR43701:SF2">
    <property type="entry name" value="MEMBRANE TRANSPORTER PROTEIN YJNA-RELATED"/>
    <property type="match status" value="1"/>
</dbReference>
<evidence type="ECO:0000313" key="6">
    <source>
        <dbReference type="EMBL" id="HIA97647.1"/>
    </source>
</evidence>
<protein>
    <recommendedName>
        <fullName evidence="5">Probable membrane transporter protein</fullName>
    </recommendedName>
</protein>
<dbReference type="Proteomes" id="UP000589132">
    <property type="component" value="Unassembled WGS sequence"/>
</dbReference>
<feature type="transmembrane region" description="Helical" evidence="5">
    <location>
        <begin position="129"/>
        <end position="159"/>
    </location>
</feature>
<dbReference type="InterPro" id="IPR051598">
    <property type="entry name" value="TSUP/Inactive_protease-like"/>
</dbReference>
<name>A0A7J4D025_9ARCH</name>
<reference evidence="7" key="1">
    <citation type="journal article" date="2019" name="bioRxiv">
        <title>Genome diversification in globally distributed novel marine Proteobacteria is linked to environmental adaptation.</title>
        <authorList>
            <person name="Zhou Z."/>
            <person name="Tran P.Q."/>
            <person name="Kieft K."/>
            <person name="Anantharaman K."/>
        </authorList>
    </citation>
    <scope>NUCLEOTIDE SEQUENCE [LARGE SCALE GENOMIC DNA]</scope>
</reference>
<keyword evidence="2 5" id="KW-0812">Transmembrane</keyword>
<evidence type="ECO:0000313" key="7">
    <source>
        <dbReference type="Proteomes" id="UP000589132"/>
    </source>
</evidence>
<keyword evidence="3 5" id="KW-1133">Transmembrane helix</keyword>
<dbReference type="PANTHER" id="PTHR43701">
    <property type="entry name" value="MEMBRANE TRANSPORTER PROTEIN MJ0441-RELATED"/>
    <property type="match status" value="1"/>
</dbReference>
<comment type="similarity">
    <text evidence="5">Belongs to the 4-toluene sulfonate uptake permease (TSUP) (TC 2.A.102) family.</text>
</comment>
<comment type="caution">
    <text evidence="6">The sequence shown here is derived from an EMBL/GenBank/DDBJ whole genome shotgun (WGS) entry which is preliminary data.</text>
</comment>
<comment type="subcellular location">
    <subcellularLocation>
        <location evidence="5">Cell membrane</location>
        <topology evidence="5">Multi-pass membrane protein</topology>
    </subcellularLocation>
    <subcellularLocation>
        <location evidence="1">Membrane</location>
        <topology evidence="1">Multi-pass membrane protein</topology>
    </subcellularLocation>
</comment>
<proteinExistence type="inferred from homology"/>
<evidence type="ECO:0000256" key="3">
    <source>
        <dbReference type="ARBA" id="ARBA00022989"/>
    </source>
</evidence>
<feature type="transmembrane region" description="Helical" evidence="5">
    <location>
        <begin position="98"/>
        <end position="117"/>
    </location>
</feature>
<dbReference type="AlphaFoldDB" id="A0A7J4D025"/>
<evidence type="ECO:0000256" key="4">
    <source>
        <dbReference type="ARBA" id="ARBA00023136"/>
    </source>
</evidence>
<feature type="transmembrane region" description="Helical" evidence="5">
    <location>
        <begin position="171"/>
        <end position="190"/>
    </location>
</feature>
<feature type="transmembrane region" description="Helical" evidence="5">
    <location>
        <begin position="41"/>
        <end position="61"/>
    </location>
</feature>
<feature type="transmembrane region" description="Helical" evidence="5">
    <location>
        <begin position="197"/>
        <end position="217"/>
    </location>
</feature>
<feature type="transmembrane region" description="Helical" evidence="5">
    <location>
        <begin position="73"/>
        <end position="92"/>
    </location>
</feature>
<dbReference type="InterPro" id="IPR002781">
    <property type="entry name" value="TM_pro_TauE-like"/>
</dbReference>
<dbReference type="EMBL" id="DTTC01000019">
    <property type="protein sequence ID" value="HIA97647.1"/>
    <property type="molecule type" value="Genomic_DNA"/>
</dbReference>
<accession>A0A7J4D025</accession>
<gene>
    <name evidence="6" type="ORF">EYO15_00475</name>
</gene>
<evidence type="ECO:0000256" key="1">
    <source>
        <dbReference type="ARBA" id="ARBA00004141"/>
    </source>
</evidence>
<organism evidence="6 7">
    <name type="scientific">Marine Group III euryarchaeote</name>
    <dbReference type="NCBI Taxonomy" id="2173149"/>
    <lineage>
        <taxon>Archaea</taxon>
        <taxon>Methanobacteriati</taxon>
        <taxon>Thermoplasmatota</taxon>
        <taxon>Thermoplasmata</taxon>
        <taxon>Candidatus Thermoprofundales</taxon>
    </lineage>
</organism>
<sequence>MSVDLILLLIICMFTGSLIGSVGTGGILLTPLLFYGLGMDIHVAMAASSFSFFFTGVVGTYRYQNQGLINWRYFAFLTLGIVPFAYLGAVANNSSPDHFLSLVLAIFLLAAGLHSIIQKKQEGIDQISFRTLLFMGFGIGFFSAFTGTGGPVLLIPLLMSIKYPLRKAVGVSQAIQIPLAIFASIGFLMRGQLDLELGLMLGIGQSIGVLLGVFLASKLTLGFLEYLIAGVLIISGLVMMMENIL</sequence>